<comment type="caution">
    <text evidence="10">The sequence shown here is derived from an EMBL/GenBank/DDBJ whole genome shotgun (WGS) entry which is preliminary data.</text>
</comment>
<evidence type="ECO:0000259" key="6">
    <source>
        <dbReference type="Pfam" id="PF00460"/>
    </source>
</evidence>
<keyword evidence="11" id="KW-1185">Reference proteome</keyword>
<evidence type="ECO:0000256" key="2">
    <source>
        <dbReference type="ARBA" id="ARBA00009677"/>
    </source>
</evidence>
<keyword evidence="4 5" id="KW-0975">Bacterial flagellum</keyword>
<dbReference type="InterPro" id="IPR053967">
    <property type="entry name" value="LlgE_F_G-like_D1"/>
</dbReference>
<dbReference type="InterPro" id="IPR001444">
    <property type="entry name" value="Flag_bb_rod_N"/>
</dbReference>
<feature type="domain" description="Flagellar basal-body/hook protein C-terminal" evidence="7">
    <location>
        <begin position="370"/>
        <end position="414"/>
    </location>
</feature>
<feature type="domain" description="Flagellar basal body rod protein N-terminal" evidence="6">
    <location>
        <begin position="6"/>
        <end position="33"/>
    </location>
</feature>
<evidence type="ECO:0000256" key="3">
    <source>
        <dbReference type="ARBA" id="ARBA00019015"/>
    </source>
</evidence>
<evidence type="ECO:0000256" key="4">
    <source>
        <dbReference type="ARBA" id="ARBA00023143"/>
    </source>
</evidence>
<protein>
    <recommendedName>
        <fullName evidence="3 5">Flagellar hook protein FlgE</fullName>
    </recommendedName>
</protein>
<dbReference type="InterPro" id="IPR011491">
    <property type="entry name" value="FlgE_D2"/>
</dbReference>
<dbReference type="NCBIfam" id="NF004238">
    <property type="entry name" value="PRK05682.1-1"/>
    <property type="match status" value="1"/>
</dbReference>
<dbReference type="Pfam" id="PF00460">
    <property type="entry name" value="Flg_bb_rod"/>
    <property type="match status" value="1"/>
</dbReference>
<dbReference type="PANTHER" id="PTHR30435">
    <property type="entry name" value="FLAGELLAR PROTEIN"/>
    <property type="match status" value="1"/>
</dbReference>
<evidence type="ECO:0000259" key="7">
    <source>
        <dbReference type="Pfam" id="PF06429"/>
    </source>
</evidence>
<evidence type="ECO:0000256" key="1">
    <source>
        <dbReference type="ARBA" id="ARBA00004117"/>
    </source>
</evidence>
<dbReference type="PROSITE" id="PS00588">
    <property type="entry name" value="FLAGELLA_BB_ROD"/>
    <property type="match status" value="1"/>
</dbReference>
<comment type="subcellular location">
    <subcellularLocation>
        <location evidence="1 5">Bacterial flagellum basal body</location>
    </subcellularLocation>
</comment>
<feature type="domain" description="Flagellar hook protein FlgE/F/G-like D1" evidence="9">
    <location>
        <begin position="75"/>
        <end position="130"/>
    </location>
</feature>
<comment type="function">
    <text evidence="5">A flexible structure which links the flagellar filament to the drive apparatus in the basal body.</text>
</comment>
<dbReference type="InterPro" id="IPR037925">
    <property type="entry name" value="FlgE/F/G-like"/>
</dbReference>
<dbReference type="RefSeq" id="WP_251590418.1">
    <property type="nucleotide sequence ID" value="NZ_JAMLJI010000001.1"/>
</dbReference>
<dbReference type="InterPro" id="IPR019776">
    <property type="entry name" value="Flagellar_basal_body_rod_CS"/>
</dbReference>
<name>A0ABU1GUC4_9GAMM</name>
<dbReference type="EMBL" id="JARWAO010000002">
    <property type="protein sequence ID" value="MDR5895176.1"/>
    <property type="molecule type" value="Genomic_DNA"/>
</dbReference>
<organism evidence="10 11">
    <name type="scientific">Larsenimonas suaedae</name>
    <dbReference type="NCBI Taxonomy" id="1851019"/>
    <lineage>
        <taxon>Bacteria</taxon>
        <taxon>Pseudomonadati</taxon>
        <taxon>Pseudomonadota</taxon>
        <taxon>Gammaproteobacteria</taxon>
        <taxon>Oceanospirillales</taxon>
        <taxon>Halomonadaceae</taxon>
        <taxon>Larsenimonas</taxon>
    </lineage>
</organism>
<proteinExistence type="inferred from homology"/>
<dbReference type="Proteomes" id="UP001269375">
    <property type="component" value="Unassembled WGS sequence"/>
</dbReference>
<keyword evidence="10" id="KW-0282">Flagellum</keyword>
<dbReference type="Gene3D" id="2.60.98.20">
    <property type="entry name" value="Flagellar hook protein FlgE"/>
    <property type="match status" value="1"/>
</dbReference>
<dbReference type="NCBIfam" id="TIGR03506">
    <property type="entry name" value="FlgEFG_subfam"/>
    <property type="match status" value="1"/>
</dbReference>
<reference evidence="10 11" key="1">
    <citation type="submission" date="2023-04" db="EMBL/GenBank/DDBJ databases">
        <title>A long-awaited taxogenomic arrangement of the family Halomonadaceae.</title>
        <authorList>
            <person name="De La Haba R."/>
            <person name="Chuvochina M."/>
            <person name="Wittouck S."/>
            <person name="Arahal D.R."/>
            <person name="Sanchez-Porro C."/>
            <person name="Hugenholtz P."/>
            <person name="Ventosa A."/>
        </authorList>
    </citation>
    <scope>NUCLEOTIDE SEQUENCE [LARGE SCALE GENOMIC DNA]</scope>
    <source>
        <strain evidence="10 11">DSM 22428</strain>
    </source>
</reference>
<evidence type="ECO:0000313" key="10">
    <source>
        <dbReference type="EMBL" id="MDR5895176.1"/>
    </source>
</evidence>
<evidence type="ECO:0000259" key="9">
    <source>
        <dbReference type="Pfam" id="PF22692"/>
    </source>
</evidence>
<comment type="similarity">
    <text evidence="2 5">Belongs to the flagella basal body rod proteins family.</text>
</comment>
<sequence length="415" mass="42724">MSFSQGVSGINAASSNLDVIGNNIANSATVGYKSSRAEFADIYAGAKGLGTKVAAITQSFSSGSIETTDRDLDLAINGDGFFRFNDGAQTTYSRNGQLTLTKDGFLANATGARLTGYQAQGNGVVLTAENAAAAKQALGGQPAALEVPTDNMPSKATEAGGVVMNLDSNSVASTPDTTVAGANGINPGNDASYNFTTTMTAYDSLGNTQPINLYFSKNSANPNEWTVTAFNDDNVVGTNNAVQFDSNGQLNPAGQNLNVAFTPAGGGAAMNFDVSFDGTTQFGDDFAVNDISQDGYTSGALTGISIDDDGSLIASYSNDQTKLLGQVALANFRNTQGLQPVGDNGWVETSDSGQPLLGKAGTGQLGGLVAGAVENSNVDLSSQLVNMIVAQRNYQANAQTIKTQDQVLQTLVTLR</sequence>
<dbReference type="Pfam" id="PF06429">
    <property type="entry name" value="Flg_bbr_C"/>
    <property type="match status" value="1"/>
</dbReference>
<evidence type="ECO:0000259" key="8">
    <source>
        <dbReference type="Pfam" id="PF07559"/>
    </source>
</evidence>
<dbReference type="InterPro" id="IPR010930">
    <property type="entry name" value="Flg_bb/hook_C_dom"/>
</dbReference>
<dbReference type="InterPro" id="IPR020013">
    <property type="entry name" value="Flagellar_FlgE/F/G"/>
</dbReference>
<dbReference type="SUPFAM" id="SSF117143">
    <property type="entry name" value="Flagellar hook protein flgE"/>
    <property type="match status" value="1"/>
</dbReference>
<dbReference type="InterPro" id="IPR037058">
    <property type="entry name" value="Falgellar_hook_FlgE_sf"/>
</dbReference>
<evidence type="ECO:0000313" key="11">
    <source>
        <dbReference type="Proteomes" id="UP001269375"/>
    </source>
</evidence>
<dbReference type="Pfam" id="PF07559">
    <property type="entry name" value="FlgE_D2"/>
    <property type="match status" value="1"/>
</dbReference>
<feature type="domain" description="Flagellar hook protein FlgE D2" evidence="8">
    <location>
        <begin position="165"/>
        <end position="296"/>
    </location>
</feature>
<keyword evidence="10" id="KW-0966">Cell projection</keyword>
<accession>A0ABU1GUC4</accession>
<keyword evidence="10" id="KW-0969">Cilium</keyword>
<gene>
    <name evidence="10" type="primary">flgE</name>
    <name evidence="10" type="ORF">QC825_03665</name>
</gene>
<evidence type="ECO:0000256" key="5">
    <source>
        <dbReference type="RuleBase" id="RU362116"/>
    </source>
</evidence>
<dbReference type="PANTHER" id="PTHR30435:SF1">
    <property type="entry name" value="FLAGELLAR HOOK PROTEIN FLGE"/>
    <property type="match status" value="1"/>
</dbReference>
<dbReference type="Pfam" id="PF22692">
    <property type="entry name" value="LlgE_F_G_D1"/>
    <property type="match status" value="1"/>
</dbReference>